<dbReference type="HAMAP" id="MF_00460">
    <property type="entry name" value="UPF0125_RnfH"/>
    <property type="match status" value="1"/>
</dbReference>
<evidence type="ECO:0000256" key="2">
    <source>
        <dbReference type="HAMAP-Rule" id="MF_00460"/>
    </source>
</evidence>
<gene>
    <name evidence="4" type="ORF">NCTC13315_00309</name>
</gene>
<evidence type="ECO:0000313" key="5">
    <source>
        <dbReference type="Proteomes" id="UP000254968"/>
    </source>
</evidence>
<dbReference type="PANTHER" id="PTHR37483">
    <property type="entry name" value="UPF0125 PROTEIN RATB"/>
    <property type="match status" value="1"/>
</dbReference>
<dbReference type="InterPro" id="IPR005346">
    <property type="entry name" value="RnfH"/>
</dbReference>
<comment type="similarity">
    <text evidence="1 2">Belongs to the UPF0125 (RnfH) family.</text>
</comment>
<dbReference type="SUPFAM" id="SSF54285">
    <property type="entry name" value="MoaD/ThiS"/>
    <property type="match status" value="1"/>
</dbReference>
<dbReference type="InterPro" id="IPR037021">
    <property type="entry name" value="RnfH_sf"/>
</dbReference>
<accession>A0A378HYK3</accession>
<dbReference type="OrthoDB" id="9796575at2"/>
<dbReference type="AlphaFoldDB" id="A0A378HYK3"/>
<organism evidence="4 5">
    <name type="scientific">Legionella beliardensis</name>
    <dbReference type="NCBI Taxonomy" id="91822"/>
    <lineage>
        <taxon>Bacteria</taxon>
        <taxon>Pseudomonadati</taxon>
        <taxon>Pseudomonadota</taxon>
        <taxon>Gammaproteobacteria</taxon>
        <taxon>Legionellales</taxon>
        <taxon>Legionellaceae</taxon>
        <taxon>Legionella</taxon>
    </lineage>
</organism>
<dbReference type="PANTHER" id="PTHR37483:SF1">
    <property type="entry name" value="UPF0125 PROTEIN RATB"/>
    <property type="match status" value="1"/>
</dbReference>
<feature type="region of interest" description="Disordered" evidence="3">
    <location>
        <begin position="67"/>
        <end position="90"/>
    </location>
</feature>
<dbReference type="Pfam" id="PF03658">
    <property type="entry name" value="Ub-RnfH"/>
    <property type="match status" value="1"/>
</dbReference>
<name>A0A378HYK3_9GAMM</name>
<dbReference type="NCBIfam" id="NF002490">
    <property type="entry name" value="PRK01777.1"/>
    <property type="match status" value="1"/>
</dbReference>
<keyword evidence="5" id="KW-1185">Reference proteome</keyword>
<protein>
    <recommendedName>
        <fullName evidence="2">UPF0125 protein NCTC13315_00309</fullName>
    </recommendedName>
</protein>
<evidence type="ECO:0000256" key="3">
    <source>
        <dbReference type="SAM" id="MobiDB-lite"/>
    </source>
</evidence>
<dbReference type="Gene3D" id="3.10.20.280">
    <property type="entry name" value="RnfH-like"/>
    <property type="match status" value="1"/>
</dbReference>
<dbReference type="EMBL" id="UGNV01000001">
    <property type="protein sequence ID" value="STX27793.1"/>
    <property type="molecule type" value="Genomic_DNA"/>
</dbReference>
<sequence length="90" mass="9957">MVNVEIVYVASDQTLTHLHCTLPNGATVNDALLQSGLYSRCPETQGLPVGIFSKRVEGTTTLKSGDRIEIYRPLSNDPKEKRRARAKKDS</sequence>
<proteinExistence type="inferred from homology"/>
<dbReference type="RefSeq" id="WP_115301586.1">
    <property type="nucleotide sequence ID" value="NZ_CAAAHO010000011.1"/>
</dbReference>
<dbReference type="InterPro" id="IPR016155">
    <property type="entry name" value="Mopterin_synth/thiamin_S_b"/>
</dbReference>
<dbReference type="Proteomes" id="UP000254968">
    <property type="component" value="Unassembled WGS sequence"/>
</dbReference>
<evidence type="ECO:0000313" key="4">
    <source>
        <dbReference type="EMBL" id="STX27793.1"/>
    </source>
</evidence>
<reference evidence="4 5" key="1">
    <citation type="submission" date="2018-06" db="EMBL/GenBank/DDBJ databases">
        <authorList>
            <consortium name="Pathogen Informatics"/>
            <person name="Doyle S."/>
        </authorList>
    </citation>
    <scope>NUCLEOTIDE SEQUENCE [LARGE SCALE GENOMIC DNA]</scope>
    <source>
        <strain evidence="4 5">NCTC13315</strain>
    </source>
</reference>
<feature type="compositionally biased region" description="Basic residues" evidence="3">
    <location>
        <begin position="81"/>
        <end position="90"/>
    </location>
</feature>
<evidence type="ECO:0000256" key="1">
    <source>
        <dbReference type="ARBA" id="ARBA00010645"/>
    </source>
</evidence>